<gene>
    <name evidence="7 9" type="primary">pyrF</name>
    <name evidence="9" type="ORF">WMO41_09490</name>
</gene>
<dbReference type="PANTHER" id="PTHR43375">
    <property type="entry name" value="OROTIDINE 5'-PHOSPHATE DECARBOXYLASE"/>
    <property type="match status" value="1"/>
</dbReference>
<proteinExistence type="inferred from homology"/>
<evidence type="ECO:0000256" key="5">
    <source>
        <dbReference type="ARBA" id="ARBA00023239"/>
    </source>
</evidence>
<dbReference type="PANTHER" id="PTHR43375:SF1">
    <property type="entry name" value="OROTIDINE 5'-PHOSPHATE DECARBOXYLASE"/>
    <property type="match status" value="1"/>
</dbReference>
<sequence length="305" mass="33138">MIQKLIEKIQKTKAPICVGLDPMLNYIPEHILKKSFGEFGETLEGAADAIWNFNKEIVDHTWDLIPSVKPQIAMYEQFGIEGLKVYDKTVKYCQEKGLVVIGDAKRGDIGSTSAAYATAHLGKVKVGNSICSAFNTDFLTVNPYLGTDGVKPFVDVCNAEDKGIFVLVKTSNPSSGEFQDRLIDGKPLYEHVAAKVVEWGEASMDGAYSNVGAVVGATYPEMSAILRKLMPKTYFLVPGYGAQGGTAKDLKNCFNEDGLGAVVNSSRGIIAAYRQEKYAKFGAEHFAEASRQAVIDMVADINSVL</sequence>
<organism evidence="9 10">
    <name type="scientific">Ventrimonas faecis</name>
    <dbReference type="NCBI Taxonomy" id="3133170"/>
    <lineage>
        <taxon>Bacteria</taxon>
        <taxon>Bacillati</taxon>
        <taxon>Bacillota</taxon>
        <taxon>Clostridia</taxon>
        <taxon>Lachnospirales</taxon>
        <taxon>Lachnospiraceae</taxon>
        <taxon>Ventrimonas</taxon>
    </lineage>
</organism>
<comment type="catalytic activity">
    <reaction evidence="6 7">
        <text>orotidine 5'-phosphate + H(+) = UMP + CO2</text>
        <dbReference type="Rhea" id="RHEA:11596"/>
        <dbReference type="ChEBI" id="CHEBI:15378"/>
        <dbReference type="ChEBI" id="CHEBI:16526"/>
        <dbReference type="ChEBI" id="CHEBI:57538"/>
        <dbReference type="ChEBI" id="CHEBI:57865"/>
        <dbReference type="EC" id="4.1.1.23"/>
    </reaction>
</comment>
<dbReference type="EC" id="4.1.1.23" evidence="7"/>
<evidence type="ECO:0000256" key="4">
    <source>
        <dbReference type="ARBA" id="ARBA00022975"/>
    </source>
</evidence>
<dbReference type="RefSeq" id="WP_177291905.1">
    <property type="nucleotide sequence ID" value="NZ_JBBMFJ010000018.1"/>
</dbReference>
<dbReference type="InterPro" id="IPR011060">
    <property type="entry name" value="RibuloseP-bd_barrel"/>
</dbReference>
<keyword evidence="4 7" id="KW-0665">Pyrimidine biosynthesis</keyword>
<feature type="domain" description="Orotidine 5'-phosphate decarboxylase" evidence="8">
    <location>
        <begin position="15"/>
        <end position="281"/>
    </location>
</feature>
<evidence type="ECO:0000256" key="1">
    <source>
        <dbReference type="ARBA" id="ARBA00004861"/>
    </source>
</evidence>
<evidence type="ECO:0000256" key="2">
    <source>
        <dbReference type="ARBA" id="ARBA00008847"/>
    </source>
</evidence>
<keyword evidence="5 7" id="KW-0456">Lyase</keyword>
<evidence type="ECO:0000256" key="3">
    <source>
        <dbReference type="ARBA" id="ARBA00022793"/>
    </source>
</evidence>
<evidence type="ECO:0000313" key="10">
    <source>
        <dbReference type="Proteomes" id="UP001437460"/>
    </source>
</evidence>
<keyword evidence="3 7" id="KW-0210">Decarboxylase</keyword>
<dbReference type="InterPro" id="IPR013785">
    <property type="entry name" value="Aldolase_TIM"/>
</dbReference>
<evidence type="ECO:0000256" key="7">
    <source>
        <dbReference type="HAMAP-Rule" id="MF_01215"/>
    </source>
</evidence>
<evidence type="ECO:0000313" key="9">
    <source>
        <dbReference type="EMBL" id="MEQ2563384.1"/>
    </source>
</evidence>
<dbReference type="NCBIfam" id="TIGR02127">
    <property type="entry name" value="pyrF_sub2"/>
    <property type="match status" value="1"/>
</dbReference>
<evidence type="ECO:0000256" key="6">
    <source>
        <dbReference type="ARBA" id="ARBA00049157"/>
    </source>
</evidence>
<comment type="similarity">
    <text evidence="2 7">Belongs to the OMP decarboxylase family. Type 2 subfamily.</text>
</comment>
<dbReference type="SUPFAM" id="SSF51366">
    <property type="entry name" value="Ribulose-phoshate binding barrel"/>
    <property type="match status" value="1"/>
</dbReference>
<dbReference type="SMART" id="SM00934">
    <property type="entry name" value="OMPdecase"/>
    <property type="match status" value="1"/>
</dbReference>
<dbReference type="Gene3D" id="3.20.20.70">
    <property type="entry name" value="Aldolase class I"/>
    <property type="match status" value="1"/>
</dbReference>
<dbReference type="GO" id="GO:0004590">
    <property type="term" value="F:orotidine-5'-phosphate decarboxylase activity"/>
    <property type="evidence" value="ECO:0007669"/>
    <property type="project" value="UniProtKB-EC"/>
</dbReference>
<dbReference type="InterPro" id="IPR001754">
    <property type="entry name" value="OMPdeCOase_dom"/>
</dbReference>
<evidence type="ECO:0000259" key="8">
    <source>
        <dbReference type="SMART" id="SM00934"/>
    </source>
</evidence>
<dbReference type="EMBL" id="JBBMFJ010000018">
    <property type="protein sequence ID" value="MEQ2563384.1"/>
    <property type="molecule type" value="Genomic_DNA"/>
</dbReference>
<keyword evidence="10" id="KW-1185">Reference proteome</keyword>
<dbReference type="Proteomes" id="UP001437460">
    <property type="component" value="Unassembled WGS sequence"/>
</dbReference>
<comment type="caution">
    <text evidence="9">The sequence shown here is derived from an EMBL/GenBank/DDBJ whole genome shotgun (WGS) entry which is preliminary data.</text>
</comment>
<dbReference type="InterPro" id="IPR011995">
    <property type="entry name" value="OMPdecase_type-2"/>
</dbReference>
<accession>A0ABV1HMP4</accession>
<reference evidence="9 10" key="1">
    <citation type="submission" date="2024-03" db="EMBL/GenBank/DDBJ databases">
        <title>Human intestinal bacterial collection.</title>
        <authorList>
            <person name="Pauvert C."/>
            <person name="Hitch T.C.A."/>
            <person name="Clavel T."/>
        </authorList>
    </citation>
    <scope>NUCLEOTIDE SEQUENCE [LARGE SCALE GENOMIC DNA]</scope>
    <source>
        <strain evidence="9 10">CLA-AP-H27</strain>
    </source>
</reference>
<comment type="pathway">
    <text evidence="1 7">Pyrimidine metabolism; UMP biosynthesis via de novo pathway; UMP from orotate: step 2/2.</text>
</comment>
<protein>
    <recommendedName>
        <fullName evidence="7">Orotidine 5'-phosphate decarboxylase</fullName>
        <ecNumber evidence="7">4.1.1.23</ecNumber>
    </recommendedName>
    <alternativeName>
        <fullName evidence="7">OMP decarboxylase</fullName>
        <shortName evidence="7">OMPDCase</shortName>
        <shortName evidence="7">OMPdecase</shortName>
    </alternativeName>
</protein>
<dbReference type="CDD" id="cd04725">
    <property type="entry name" value="OMP_decarboxylase_like"/>
    <property type="match status" value="1"/>
</dbReference>
<feature type="active site" description="Proton donor" evidence="7">
    <location>
        <position position="105"/>
    </location>
</feature>
<name>A0ABV1HMP4_9FIRM</name>
<dbReference type="Pfam" id="PF00215">
    <property type="entry name" value="OMPdecase"/>
    <property type="match status" value="1"/>
</dbReference>
<dbReference type="HAMAP" id="MF_01215">
    <property type="entry name" value="OMPdecase_type2"/>
    <property type="match status" value="1"/>
</dbReference>